<dbReference type="GO" id="GO:0005930">
    <property type="term" value="C:axoneme"/>
    <property type="evidence" value="ECO:0007669"/>
    <property type="project" value="UniProtKB-SubCell"/>
</dbReference>
<dbReference type="GO" id="GO:0035721">
    <property type="term" value="P:intraciliary retrograde transport"/>
    <property type="evidence" value="ECO:0007669"/>
    <property type="project" value="InterPro"/>
</dbReference>
<dbReference type="PANTHER" id="PTHR13236">
    <property type="entry name" value="DYNEIN 2 LIGHT INTERMEDIATE CHAIN, ISOFORM 2"/>
    <property type="match status" value="1"/>
</dbReference>
<organism evidence="16 17">
    <name type="scientific">Glossina brevipalpis</name>
    <dbReference type="NCBI Taxonomy" id="37001"/>
    <lineage>
        <taxon>Eukaryota</taxon>
        <taxon>Metazoa</taxon>
        <taxon>Ecdysozoa</taxon>
        <taxon>Arthropoda</taxon>
        <taxon>Hexapoda</taxon>
        <taxon>Insecta</taxon>
        <taxon>Pterygota</taxon>
        <taxon>Neoptera</taxon>
        <taxon>Endopterygota</taxon>
        <taxon>Diptera</taxon>
        <taxon>Brachycera</taxon>
        <taxon>Muscomorpha</taxon>
        <taxon>Hippoboscoidea</taxon>
        <taxon>Glossinidae</taxon>
        <taxon>Glossina</taxon>
    </lineage>
</organism>
<dbReference type="GO" id="GO:0035735">
    <property type="term" value="P:intraciliary transport involved in cilium assembly"/>
    <property type="evidence" value="ECO:0007669"/>
    <property type="project" value="InterPro"/>
</dbReference>
<keyword evidence="10" id="KW-0243">Dynein</keyword>
<dbReference type="AlphaFoldDB" id="A0A1A9W022"/>
<dbReference type="EnsemblMetazoa" id="GBRI001140-RA">
    <property type="protein sequence ID" value="GBRI001140-PA"/>
    <property type="gene ID" value="GBRI001140"/>
</dbReference>
<proteinExistence type="inferred from homology"/>
<dbReference type="Gene3D" id="3.40.50.300">
    <property type="entry name" value="P-loop containing nucleotide triphosphate hydrolases"/>
    <property type="match status" value="1"/>
</dbReference>
<evidence type="ECO:0000256" key="7">
    <source>
        <dbReference type="ARBA" id="ARBA00022490"/>
    </source>
</evidence>
<dbReference type="Pfam" id="PF05783">
    <property type="entry name" value="DLIC"/>
    <property type="match status" value="1"/>
</dbReference>
<dbReference type="InterPro" id="IPR022780">
    <property type="entry name" value="Dynein_light_int_chain"/>
</dbReference>
<dbReference type="GO" id="GO:0005813">
    <property type="term" value="C:centrosome"/>
    <property type="evidence" value="ECO:0007669"/>
    <property type="project" value="UniProtKB-SubCell"/>
</dbReference>
<evidence type="ECO:0000256" key="2">
    <source>
        <dbReference type="ARBA" id="ARBA00004300"/>
    </source>
</evidence>
<evidence type="ECO:0000256" key="1">
    <source>
        <dbReference type="ARBA" id="ARBA00004120"/>
    </source>
</evidence>
<reference evidence="17" key="1">
    <citation type="submission" date="2014-03" db="EMBL/GenBank/DDBJ databases">
        <authorList>
            <person name="Aksoy S."/>
            <person name="Warren W."/>
            <person name="Wilson R.K."/>
        </authorList>
    </citation>
    <scope>NUCLEOTIDE SEQUENCE [LARGE SCALE GENOMIC DNA]</scope>
    <source>
        <strain evidence="17">IAEA</strain>
    </source>
</reference>
<evidence type="ECO:0000256" key="4">
    <source>
        <dbReference type="ARBA" id="ARBA00006831"/>
    </source>
</evidence>
<evidence type="ECO:0000256" key="14">
    <source>
        <dbReference type="ARBA" id="ARBA00023273"/>
    </source>
</evidence>
<dbReference type="PANTHER" id="PTHR13236:SF0">
    <property type="entry name" value="CYTOPLASMIC DYNEIN 2 LIGHT INTERMEDIATE CHAIN 1"/>
    <property type="match status" value="1"/>
</dbReference>
<dbReference type="GO" id="GO:0036064">
    <property type="term" value="C:ciliary basal body"/>
    <property type="evidence" value="ECO:0007669"/>
    <property type="project" value="TreeGrafter"/>
</dbReference>
<feature type="region of interest" description="Disordered" evidence="15">
    <location>
        <begin position="284"/>
        <end position="306"/>
    </location>
</feature>
<evidence type="ECO:0000256" key="12">
    <source>
        <dbReference type="ARBA" id="ARBA00023175"/>
    </source>
</evidence>
<evidence type="ECO:0000256" key="6">
    <source>
        <dbReference type="ARBA" id="ARBA00022473"/>
    </source>
</evidence>
<keyword evidence="6" id="KW-0217">Developmental protein</keyword>
<dbReference type="InterPro" id="IPR040045">
    <property type="entry name" value="DYNC2LI1"/>
</dbReference>
<dbReference type="InterPro" id="IPR027417">
    <property type="entry name" value="P-loop_NTPase"/>
</dbReference>
<dbReference type="STRING" id="37001.A0A1A9W022"/>
<keyword evidence="11" id="KW-0969">Cilium</keyword>
<keyword evidence="8" id="KW-0493">Microtubule</keyword>
<evidence type="ECO:0000256" key="9">
    <source>
        <dbReference type="ARBA" id="ARBA00022794"/>
    </source>
</evidence>
<dbReference type="Proteomes" id="UP000091820">
    <property type="component" value="Unassembled WGS sequence"/>
</dbReference>
<evidence type="ECO:0000313" key="16">
    <source>
        <dbReference type="EnsemblMetazoa" id="GBRI001140-PA"/>
    </source>
</evidence>
<dbReference type="GO" id="GO:0005874">
    <property type="term" value="C:microtubule"/>
    <property type="evidence" value="ECO:0007669"/>
    <property type="project" value="UniProtKB-KW"/>
</dbReference>
<dbReference type="VEuPathDB" id="VectorBase:GBRI001140"/>
<accession>A0A1A9W022</accession>
<evidence type="ECO:0000256" key="15">
    <source>
        <dbReference type="SAM" id="MobiDB-lite"/>
    </source>
</evidence>
<dbReference type="GO" id="GO:0005868">
    <property type="term" value="C:cytoplasmic dynein complex"/>
    <property type="evidence" value="ECO:0007669"/>
    <property type="project" value="InterPro"/>
</dbReference>
<dbReference type="GO" id="GO:0045504">
    <property type="term" value="F:dynein heavy chain binding"/>
    <property type="evidence" value="ECO:0007669"/>
    <property type="project" value="TreeGrafter"/>
</dbReference>
<keyword evidence="7" id="KW-0963">Cytoplasm</keyword>
<evidence type="ECO:0000256" key="11">
    <source>
        <dbReference type="ARBA" id="ARBA00023069"/>
    </source>
</evidence>
<reference evidence="16" key="2">
    <citation type="submission" date="2020-05" db="UniProtKB">
        <authorList>
            <consortium name="EnsemblMetazoa"/>
        </authorList>
    </citation>
    <scope>IDENTIFICATION</scope>
    <source>
        <strain evidence="16">IAEA</strain>
    </source>
</reference>
<feature type="compositionally biased region" description="Polar residues" evidence="15">
    <location>
        <begin position="284"/>
        <end position="297"/>
    </location>
</feature>
<dbReference type="PRINTS" id="PR00449">
    <property type="entry name" value="RASTRNSFRMNG"/>
</dbReference>
<keyword evidence="17" id="KW-1185">Reference proteome</keyword>
<protein>
    <recommendedName>
        <fullName evidence="5">Cytoplasmic dynein 2 light intermediate chain 1</fullName>
    </recommendedName>
</protein>
<dbReference type="SUPFAM" id="SSF52540">
    <property type="entry name" value="P-loop containing nucleoside triphosphate hydrolases"/>
    <property type="match status" value="1"/>
</dbReference>
<keyword evidence="13" id="KW-0206">Cytoskeleton</keyword>
<evidence type="ECO:0000256" key="13">
    <source>
        <dbReference type="ARBA" id="ARBA00023212"/>
    </source>
</evidence>
<name>A0A1A9W022_9MUSC</name>
<evidence type="ECO:0000256" key="3">
    <source>
        <dbReference type="ARBA" id="ARBA00004430"/>
    </source>
</evidence>
<evidence type="ECO:0000256" key="5">
    <source>
        <dbReference type="ARBA" id="ARBA00018863"/>
    </source>
</evidence>
<evidence type="ECO:0000313" key="17">
    <source>
        <dbReference type="Proteomes" id="UP000091820"/>
    </source>
</evidence>
<comment type="subcellular location">
    <subcellularLocation>
        <location evidence="3">Cytoplasm</location>
        <location evidence="3">Cytoskeleton</location>
        <location evidence="3">Cilium axoneme</location>
    </subcellularLocation>
    <subcellularLocation>
        <location evidence="1">Cytoplasm</location>
        <location evidence="1">Cytoskeleton</location>
        <location evidence="1">Cilium basal body</location>
    </subcellularLocation>
    <subcellularLocation>
        <location evidence="2">Cytoplasm</location>
        <location evidence="2">Cytoskeleton</location>
        <location evidence="2">Microtubule organizing center</location>
        <location evidence="2">Centrosome</location>
    </subcellularLocation>
</comment>
<sequence length="356" mass="40705">MLNTNTEDNNVKSETIQDVAFKLVEKQLGQLQQEHESRRQSILVLGSRGVGKSTVINKFLDREENLRPTLALQFSFGRRSRSTEYEQKQVLNIWEVGSLRNTEQLTELTFKNQNQRNFSVIIMIDLSQPHCMFADIEEAYEHLKNASAKLISNGEDSIVNKATATTVEQIQFPVVIVGGKYDLFMNFEPELKKQVSRCLRSTAHLIGAALIFYSSKIQKLVKTLRDTISYLGFGTPSRPFRLQTTDYNDALSIWFGTDSWKDINRGEEFKDLQEININFSSKVPQNPSVSNESISSHNPEHAVTVNPTKDPAFYESVIDEMRAQKDVELEEIARDTNLRHKFEILSGHTKQNAHFN</sequence>
<comment type="similarity">
    <text evidence="4">Belongs to the dynein light intermediate chain family.</text>
</comment>
<keyword evidence="9" id="KW-0970">Cilium biogenesis/degradation</keyword>
<evidence type="ECO:0000256" key="10">
    <source>
        <dbReference type="ARBA" id="ARBA00023017"/>
    </source>
</evidence>
<keyword evidence="14" id="KW-0966">Cell projection</keyword>
<keyword evidence="12" id="KW-0505">Motor protein</keyword>
<evidence type="ECO:0000256" key="8">
    <source>
        <dbReference type="ARBA" id="ARBA00022701"/>
    </source>
</evidence>